<dbReference type="InterPro" id="IPR007360">
    <property type="entry name" value="SirB"/>
</dbReference>
<dbReference type="EMBL" id="QICH01000001">
    <property type="protein sequence ID" value="PXF64300.1"/>
    <property type="molecule type" value="Genomic_DNA"/>
</dbReference>
<feature type="transmembrane region" description="Helical" evidence="1">
    <location>
        <begin position="47"/>
        <end position="63"/>
    </location>
</feature>
<evidence type="ECO:0000313" key="3">
    <source>
        <dbReference type="Proteomes" id="UP000247689"/>
    </source>
</evidence>
<dbReference type="RefSeq" id="WP_110200180.1">
    <property type="nucleotide sequence ID" value="NZ_QICH01000001.1"/>
</dbReference>
<proteinExistence type="predicted"/>
<dbReference type="PANTHER" id="PTHR39594">
    <property type="entry name" value="PROTEIN YCHQ"/>
    <property type="match status" value="1"/>
</dbReference>
<dbReference type="Pfam" id="PF04247">
    <property type="entry name" value="SirB"/>
    <property type="match status" value="1"/>
</dbReference>
<comment type="caution">
    <text evidence="2">The sequence shown here is derived from an EMBL/GenBank/DDBJ whole genome shotgun (WGS) entry which is preliminary data.</text>
</comment>
<accession>A0A318D4W5</accession>
<keyword evidence="1" id="KW-0812">Transmembrane</keyword>
<dbReference type="PANTHER" id="PTHR39594:SF1">
    <property type="entry name" value="PROTEIN YCHQ"/>
    <property type="match status" value="1"/>
</dbReference>
<feature type="transmembrane region" description="Helical" evidence="1">
    <location>
        <begin position="69"/>
        <end position="87"/>
    </location>
</feature>
<dbReference type="PIRSF" id="PIRSF005610">
    <property type="entry name" value="SirB"/>
    <property type="match status" value="1"/>
</dbReference>
<keyword evidence="1" id="KW-0472">Membrane</keyword>
<sequence>MQALKHIHMTLAIITILGFLFRCALLFKQSPMLQKKWLKITPHIIDTLLLASGITLWVTWYGAVSMPWLNFKVLMIIAYIVFGIITFKTQTKALRGIAFTLAIGSFATILYIARTKTLPW</sequence>
<dbReference type="AlphaFoldDB" id="A0A318D4W5"/>
<evidence type="ECO:0000256" key="1">
    <source>
        <dbReference type="SAM" id="Phobius"/>
    </source>
</evidence>
<keyword evidence="3" id="KW-1185">Reference proteome</keyword>
<dbReference type="Proteomes" id="UP000247689">
    <property type="component" value="Unassembled WGS sequence"/>
</dbReference>
<organism evidence="2 3">
    <name type="scientific">Kangiella spongicola</name>
    <dbReference type="NCBI Taxonomy" id="796379"/>
    <lineage>
        <taxon>Bacteria</taxon>
        <taxon>Pseudomonadati</taxon>
        <taxon>Pseudomonadota</taxon>
        <taxon>Gammaproteobacteria</taxon>
        <taxon>Kangiellales</taxon>
        <taxon>Kangiellaceae</taxon>
        <taxon>Kangiella</taxon>
    </lineage>
</organism>
<evidence type="ECO:0000313" key="2">
    <source>
        <dbReference type="EMBL" id="PXF64300.1"/>
    </source>
</evidence>
<keyword evidence="1" id="KW-1133">Transmembrane helix</keyword>
<dbReference type="OrthoDB" id="5588650at2"/>
<protein>
    <submittedName>
        <fullName evidence="2">Regulator SirB</fullName>
    </submittedName>
</protein>
<name>A0A318D4W5_9GAMM</name>
<gene>
    <name evidence="2" type="ORF">DL796_03955</name>
</gene>
<reference evidence="2 3" key="1">
    <citation type="submission" date="2018-05" db="EMBL/GenBank/DDBJ databases">
        <title>Kangiella spongicola genome sequence.</title>
        <authorList>
            <person name="Maclea K.S."/>
            <person name="Goen A.E."/>
            <person name="Kelley C."/>
            <person name="Underriner A."/>
            <person name="Silverwood T."/>
            <person name="Trachtenberg A.M."/>
        </authorList>
    </citation>
    <scope>NUCLEOTIDE SEQUENCE [LARGE SCALE GENOMIC DNA]</scope>
    <source>
        <strain evidence="2 3">ATCC BAA-2076</strain>
    </source>
</reference>
<dbReference type="GO" id="GO:0005886">
    <property type="term" value="C:plasma membrane"/>
    <property type="evidence" value="ECO:0007669"/>
    <property type="project" value="TreeGrafter"/>
</dbReference>
<feature type="transmembrane region" description="Helical" evidence="1">
    <location>
        <begin position="94"/>
        <end position="113"/>
    </location>
</feature>
<feature type="transmembrane region" description="Helical" evidence="1">
    <location>
        <begin position="6"/>
        <end position="27"/>
    </location>
</feature>